<proteinExistence type="predicted"/>
<name>A0A0R0DAK2_9GAMM</name>
<gene>
    <name evidence="1" type="ORF">ABB30_11525</name>
</gene>
<dbReference type="Proteomes" id="UP000050956">
    <property type="component" value="Unassembled WGS sequence"/>
</dbReference>
<reference evidence="1 2" key="1">
    <citation type="submission" date="2015-05" db="EMBL/GenBank/DDBJ databases">
        <title>Genome sequencing and analysis of members of genus Stenotrophomonas.</title>
        <authorList>
            <person name="Patil P.P."/>
            <person name="Midha S."/>
            <person name="Patil P.B."/>
        </authorList>
    </citation>
    <scope>NUCLEOTIDE SEQUENCE [LARGE SCALE GENOMIC DNA]</scope>
    <source>
        <strain evidence="1 2">DSM 24757</strain>
    </source>
</reference>
<evidence type="ECO:0000313" key="1">
    <source>
        <dbReference type="EMBL" id="KRG75602.1"/>
    </source>
</evidence>
<dbReference type="EMBL" id="LDJM01000029">
    <property type="protein sequence ID" value="KRG75602.1"/>
    <property type="molecule type" value="Genomic_DNA"/>
</dbReference>
<dbReference type="AlphaFoldDB" id="A0A0R0DAK2"/>
<comment type="caution">
    <text evidence="1">The sequence shown here is derived from an EMBL/GenBank/DDBJ whole genome shotgun (WGS) entry which is preliminary data.</text>
</comment>
<sequence length="113" mass="12292">MIVVNICNGIFKVPMAAAWYFRIKVQYRAVTVAVTLQGHVNTMDGRVRRVRAVMVQAGRQPGVDRPVGGDPAQAKMRRHRAVGNHLARAGLEQITGLLGCLCWCGMAAGHQGQ</sequence>
<protein>
    <submittedName>
        <fullName evidence="1">Uncharacterized protein</fullName>
    </submittedName>
</protein>
<organism evidence="1 2">
    <name type="scientific">Stenotrophomonas ginsengisoli</name>
    <dbReference type="NCBI Taxonomy" id="336566"/>
    <lineage>
        <taxon>Bacteria</taxon>
        <taxon>Pseudomonadati</taxon>
        <taxon>Pseudomonadota</taxon>
        <taxon>Gammaproteobacteria</taxon>
        <taxon>Lysobacterales</taxon>
        <taxon>Lysobacteraceae</taxon>
        <taxon>Stenotrophomonas</taxon>
    </lineage>
</organism>
<evidence type="ECO:0000313" key="2">
    <source>
        <dbReference type="Proteomes" id="UP000050956"/>
    </source>
</evidence>
<keyword evidence="2" id="KW-1185">Reference proteome</keyword>
<accession>A0A0R0DAK2</accession>